<protein>
    <submittedName>
        <fullName evidence="2">Uncharacterized protein</fullName>
    </submittedName>
</protein>
<keyword evidence="1" id="KW-1133">Transmembrane helix</keyword>
<reference evidence="3" key="1">
    <citation type="submission" date="2011-03" db="EMBL/GenBank/DDBJ databases">
        <title>The genome sequence of Vavraia culicis strain floridensis.</title>
        <authorList>
            <consortium name="The Broad Institute Genome Sequencing Platform"/>
            <person name="Cuomo C."/>
            <person name="Becnel J."/>
            <person name="Sanscrainte N."/>
            <person name="Young S.K."/>
            <person name="Zeng Q."/>
            <person name="Gargeya S."/>
            <person name="Fitzgerald M."/>
            <person name="Haas B."/>
            <person name="Abouelleil A."/>
            <person name="Alvarado L."/>
            <person name="Arachchi H.M."/>
            <person name="Berlin A."/>
            <person name="Chapman S.B."/>
            <person name="Gearin G."/>
            <person name="Goldberg J."/>
            <person name="Griggs A."/>
            <person name="Gujja S."/>
            <person name="Hansen M."/>
            <person name="Heiman D."/>
            <person name="Howarth C."/>
            <person name="Larimer J."/>
            <person name="Lui A."/>
            <person name="MacDonald P.J.P."/>
            <person name="McCowen C."/>
            <person name="Montmayeur A."/>
            <person name="Murphy C."/>
            <person name="Neiman D."/>
            <person name="Pearson M."/>
            <person name="Priest M."/>
            <person name="Roberts A."/>
            <person name="Saif S."/>
            <person name="Shea T."/>
            <person name="Sisk P."/>
            <person name="Stolte C."/>
            <person name="Sykes S."/>
            <person name="Wortman J."/>
            <person name="Nusbaum C."/>
            <person name="Birren B."/>
        </authorList>
    </citation>
    <scope>NUCLEOTIDE SEQUENCE [LARGE SCALE GENOMIC DNA]</scope>
    <source>
        <strain evidence="3">floridensis</strain>
    </source>
</reference>
<organism evidence="2 3">
    <name type="scientific">Vavraia culicis (isolate floridensis)</name>
    <name type="common">Microsporidian parasite</name>
    <dbReference type="NCBI Taxonomy" id="948595"/>
    <lineage>
        <taxon>Eukaryota</taxon>
        <taxon>Fungi</taxon>
        <taxon>Fungi incertae sedis</taxon>
        <taxon>Microsporidia</taxon>
        <taxon>Pleistophoridae</taxon>
        <taxon>Vavraia</taxon>
    </lineage>
</organism>
<dbReference type="Proteomes" id="UP000011081">
    <property type="component" value="Unassembled WGS sequence"/>
</dbReference>
<feature type="transmembrane region" description="Helical" evidence="1">
    <location>
        <begin position="7"/>
        <end position="23"/>
    </location>
</feature>
<sequence length="153" mass="17857">MNLHSLYFIFPVFYIPCILHSLYFTFPVFYIPCILHSLYFIFPHSSFPLLRTNKSSLSPHHLSLSPTNKKRITLNEPITIPKQTLHHNNLKPCQIRTGMRLIIRTRSFRFSIPSLLNRRYVITTRMGSAIGRGLLAVRRPVAYLPFILMVSMI</sequence>
<dbReference type="RefSeq" id="XP_008074997.1">
    <property type="nucleotide sequence ID" value="XM_008076806.1"/>
</dbReference>
<dbReference type="HOGENOM" id="CLU_1714697_0_0_1"/>
<keyword evidence="1" id="KW-0812">Transmembrane</keyword>
<gene>
    <name evidence="2" type="ORF">VCUG_01983</name>
</gene>
<dbReference type="AlphaFoldDB" id="L2GTX8"/>
<keyword evidence="3" id="KW-1185">Reference proteome</keyword>
<name>L2GTX8_VAVCU</name>
<accession>L2GTX8</accession>
<dbReference type="GeneID" id="19879852"/>
<dbReference type="EMBL" id="GL877441">
    <property type="protein sequence ID" value="ELA46550.1"/>
    <property type="molecule type" value="Genomic_DNA"/>
</dbReference>
<evidence type="ECO:0000313" key="2">
    <source>
        <dbReference type="EMBL" id="ELA46550.1"/>
    </source>
</evidence>
<evidence type="ECO:0000256" key="1">
    <source>
        <dbReference type="SAM" id="Phobius"/>
    </source>
</evidence>
<dbReference type="VEuPathDB" id="MicrosporidiaDB:VCUG_01983"/>
<keyword evidence="1" id="KW-0472">Membrane</keyword>
<evidence type="ECO:0000313" key="3">
    <source>
        <dbReference type="Proteomes" id="UP000011081"/>
    </source>
</evidence>
<dbReference type="InParanoid" id="L2GTX8"/>
<proteinExistence type="predicted"/>